<dbReference type="EMBL" id="JAGSGD010000001">
    <property type="protein sequence ID" value="MBR7618463.1"/>
    <property type="molecule type" value="Genomic_DNA"/>
</dbReference>
<evidence type="ECO:0000313" key="2">
    <source>
        <dbReference type="EMBL" id="MBR7618463.1"/>
    </source>
</evidence>
<accession>A0A941D055</accession>
<name>A0A941D055_9CAUL</name>
<comment type="caution">
    <text evidence="2">The sequence shown here is derived from an EMBL/GenBank/DDBJ whole genome shotgun (WGS) entry which is preliminary data.</text>
</comment>
<keyword evidence="3" id="KW-1185">Reference proteome</keyword>
<feature type="domain" description="Phosphoribulokinase/uridine kinase" evidence="1">
    <location>
        <begin position="24"/>
        <end position="150"/>
    </location>
</feature>
<reference evidence="2" key="1">
    <citation type="submission" date="2021-04" db="EMBL/GenBank/DDBJ databases">
        <title>Draft genome assembly of strain Phenylobacterium sp. 20VBR1 using MiniION and Illumina platforms.</title>
        <authorList>
            <person name="Thomas F.A."/>
            <person name="Krishnan K.P."/>
            <person name="Sinha R.K."/>
        </authorList>
    </citation>
    <scope>NUCLEOTIDE SEQUENCE</scope>
    <source>
        <strain evidence="2">20VBR1</strain>
    </source>
</reference>
<dbReference type="Proteomes" id="UP000622580">
    <property type="component" value="Unassembled WGS sequence"/>
</dbReference>
<dbReference type="GO" id="GO:0005524">
    <property type="term" value="F:ATP binding"/>
    <property type="evidence" value="ECO:0007669"/>
    <property type="project" value="InterPro"/>
</dbReference>
<dbReference type="SUPFAM" id="SSF52540">
    <property type="entry name" value="P-loop containing nucleoside triphosphate hydrolases"/>
    <property type="match status" value="1"/>
</dbReference>
<evidence type="ECO:0000313" key="3">
    <source>
        <dbReference type="Proteomes" id="UP000622580"/>
    </source>
</evidence>
<dbReference type="Pfam" id="PF00485">
    <property type="entry name" value="PRK"/>
    <property type="match status" value="1"/>
</dbReference>
<evidence type="ECO:0000259" key="1">
    <source>
        <dbReference type="Pfam" id="PF00485"/>
    </source>
</evidence>
<dbReference type="InterPro" id="IPR027417">
    <property type="entry name" value="P-loop_NTPase"/>
</dbReference>
<sequence>MAGMDLSQVAERLAARAPASGTYIIGVTGAVAAGKSVFAAALAKHLAADGARVELVCTDGFLFPNARLAELEILNQKGFPPSYDHTALRAALEGVRTGPTLFPGYSHVTYDIDPALARTLDPPDILIIEGLNLIPTHGPSLIDSLIYLDAPEPDLEAWYVARFLGLWEAAEHDPASFYARFRQMSRAEVEGLAKTVWEKVNLKNLHDHIAPARDQADLVVRKGPGHEIVAVETRG</sequence>
<dbReference type="GO" id="GO:0016301">
    <property type="term" value="F:kinase activity"/>
    <property type="evidence" value="ECO:0007669"/>
    <property type="project" value="InterPro"/>
</dbReference>
<dbReference type="InterPro" id="IPR006083">
    <property type="entry name" value="PRK/URK"/>
</dbReference>
<dbReference type="AlphaFoldDB" id="A0A941D055"/>
<organism evidence="2 3">
    <name type="scientific">Phenylobacterium glaciei</name>
    <dbReference type="NCBI Taxonomy" id="2803784"/>
    <lineage>
        <taxon>Bacteria</taxon>
        <taxon>Pseudomonadati</taxon>
        <taxon>Pseudomonadota</taxon>
        <taxon>Alphaproteobacteria</taxon>
        <taxon>Caulobacterales</taxon>
        <taxon>Caulobacteraceae</taxon>
        <taxon>Phenylobacterium</taxon>
    </lineage>
</organism>
<protein>
    <recommendedName>
        <fullName evidence="1">Phosphoribulokinase/uridine kinase domain-containing protein</fullName>
    </recommendedName>
</protein>
<dbReference type="RefSeq" id="WP_215338341.1">
    <property type="nucleotide sequence ID" value="NZ_JAGSGD010000001.1"/>
</dbReference>
<gene>
    <name evidence="2" type="ORF">JKL49_03595</name>
</gene>
<proteinExistence type="predicted"/>
<dbReference type="Gene3D" id="3.40.50.300">
    <property type="entry name" value="P-loop containing nucleotide triphosphate hydrolases"/>
    <property type="match status" value="1"/>
</dbReference>